<dbReference type="InterPro" id="IPR002939">
    <property type="entry name" value="DnaJ_C"/>
</dbReference>
<proteinExistence type="predicted"/>
<dbReference type="RefSeq" id="WP_072572731.1">
    <property type="nucleotide sequence ID" value="NZ_CP018191.1"/>
</dbReference>
<dbReference type="InterPro" id="IPR018253">
    <property type="entry name" value="DnaJ_domain_CS"/>
</dbReference>
<dbReference type="InterPro" id="IPR001623">
    <property type="entry name" value="DnaJ_domain"/>
</dbReference>
<feature type="domain" description="J" evidence="3">
    <location>
        <begin position="3"/>
        <end position="68"/>
    </location>
</feature>
<evidence type="ECO:0000256" key="2">
    <source>
        <dbReference type="SAM" id="MobiDB-lite"/>
    </source>
</evidence>
<dbReference type="SUPFAM" id="SSF46565">
    <property type="entry name" value="Chaperone J-domain"/>
    <property type="match status" value="1"/>
</dbReference>
<dbReference type="GO" id="GO:0003677">
    <property type="term" value="F:DNA binding"/>
    <property type="evidence" value="ECO:0007669"/>
    <property type="project" value="UniProtKB-KW"/>
</dbReference>
<evidence type="ECO:0000259" key="3">
    <source>
        <dbReference type="PROSITE" id="PS50076"/>
    </source>
</evidence>
<dbReference type="PRINTS" id="PR00625">
    <property type="entry name" value="JDOMAIN"/>
</dbReference>
<name>A0AAC9KCF1_9PROT</name>
<dbReference type="PANTHER" id="PTHR43096">
    <property type="entry name" value="DNAJ HOMOLOG 1, MITOCHONDRIAL-RELATED"/>
    <property type="match status" value="1"/>
</dbReference>
<keyword evidence="1" id="KW-0143">Chaperone</keyword>
<feature type="region of interest" description="Disordered" evidence="2">
    <location>
        <begin position="69"/>
        <end position="95"/>
    </location>
</feature>
<dbReference type="InterPro" id="IPR008971">
    <property type="entry name" value="HSP40/DnaJ_pept-bd"/>
</dbReference>
<dbReference type="SMART" id="SM00271">
    <property type="entry name" value="DnaJ"/>
    <property type="match status" value="1"/>
</dbReference>
<dbReference type="GO" id="GO:0042026">
    <property type="term" value="P:protein refolding"/>
    <property type="evidence" value="ECO:0007669"/>
    <property type="project" value="TreeGrafter"/>
</dbReference>
<evidence type="ECO:0000313" key="4">
    <source>
        <dbReference type="EMBL" id="APH54763.1"/>
    </source>
</evidence>
<dbReference type="GO" id="GO:0005737">
    <property type="term" value="C:cytoplasm"/>
    <property type="evidence" value="ECO:0007669"/>
    <property type="project" value="TreeGrafter"/>
</dbReference>
<dbReference type="AlphaFoldDB" id="A0AAC9KCF1"/>
<dbReference type="Pfam" id="PF01556">
    <property type="entry name" value="DnaJ_C"/>
    <property type="match status" value="1"/>
</dbReference>
<dbReference type="Pfam" id="PF00226">
    <property type="entry name" value="DnaJ"/>
    <property type="match status" value="1"/>
</dbReference>
<dbReference type="CDD" id="cd10747">
    <property type="entry name" value="DnaJ_C"/>
    <property type="match status" value="1"/>
</dbReference>
<accession>A0AAC9KCF1</accession>
<gene>
    <name evidence="4" type="ORF">GbCGDNIH9_1461</name>
</gene>
<dbReference type="PROSITE" id="PS50076">
    <property type="entry name" value="DNAJ_2"/>
    <property type="match status" value="1"/>
</dbReference>
<dbReference type="EMBL" id="CP018191">
    <property type="protein sequence ID" value="APH54763.1"/>
    <property type="molecule type" value="Genomic_DNA"/>
</dbReference>
<keyword evidence="4" id="KW-0238">DNA-binding</keyword>
<reference evidence="5" key="1">
    <citation type="submission" date="2016-11" db="EMBL/GenBank/DDBJ databases">
        <title>Comparative genomic and phenotypic analysis of Granulibacter bethesdensis clinical isolates from patients with chronic granulomatous disease.</title>
        <authorList>
            <person name="Zarember K.A."/>
            <person name="Porcella S.F."/>
            <person name="Chu J."/>
            <person name="Ding L."/>
            <person name="Dahlstrom E."/>
            <person name="Barbian K."/>
            <person name="Martens C."/>
            <person name="Sykora L."/>
            <person name="Kramer S."/>
            <person name="Pettinato A.M."/>
            <person name="Hong H."/>
            <person name="Wald G."/>
            <person name="Berg L.J."/>
            <person name="Rogge L.S."/>
            <person name="Greenberg D.E."/>
            <person name="Falcone E.L."/>
            <person name="Neves J.F."/>
            <person name="Simoes M.J."/>
            <person name="Casal M."/>
            <person name="Rodriguez-Lopez F.C."/>
            <person name="Zelazny A."/>
            <person name="Gallin J.I."/>
            <person name="Holland S.M."/>
        </authorList>
    </citation>
    <scope>NUCLEOTIDE SEQUENCE [LARGE SCALE GENOMIC DNA]</scope>
    <source>
        <strain evidence="5">NIH9.1</strain>
    </source>
</reference>
<dbReference type="GO" id="GO:0051082">
    <property type="term" value="F:unfolded protein binding"/>
    <property type="evidence" value="ECO:0007669"/>
    <property type="project" value="InterPro"/>
</dbReference>
<protein>
    <submittedName>
        <fullName evidence="4">Curved DNA-binding protein</fullName>
    </submittedName>
</protein>
<dbReference type="PANTHER" id="PTHR43096:SF52">
    <property type="entry name" value="DNAJ HOMOLOG 1, MITOCHONDRIAL-RELATED"/>
    <property type="match status" value="1"/>
</dbReference>
<dbReference type="InterPro" id="IPR036869">
    <property type="entry name" value="J_dom_sf"/>
</dbReference>
<evidence type="ECO:0000256" key="1">
    <source>
        <dbReference type="ARBA" id="ARBA00023186"/>
    </source>
</evidence>
<sequence length="298" mass="31870">MADPYETLGVKKDASAKDIRDAYRRLAKKYHPDVNPGDTVAEAKFKDISAAHALLSDADKRARYDRGEIDATGQERGPAYGYSRSAQGQQGNPFEGQDFADLFGDLFNGGRPRGPAKGQSAHYQMTISFLEAVNGVPKKRITMPDGKVIDLQIPPGAESGQVLRLRGQGAPGRAGGPAGDVLIELSVAPHPVYRREEQTIHLDVPITYAEAVLGAKIEVPTPRGPVTVTVPPHSDSGTKLRLRGRGVPAHGGKAAGDAIVTLRLVLGTVDPALEAFLRDHQPEKSEANPRQALLRDAA</sequence>
<organism evidence="4 5">
    <name type="scientific">Granulibacter bethesdensis</name>
    <dbReference type="NCBI Taxonomy" id="364410"/>
    <lineage>
        <taxon>Bacteria</taxon>
        <taxon>Pseudomonadati</taxon>
        <taxon>Pseudomonadota</taxon>
        <taxon>Alphaproteobacteria</taxon>
        <taxon>Acetobacterales</taxon>
        <taxon>Acetobacteraceae</taxon>
        <taxon>Granulibacter</taxon>
    </lineage>
</organism>
<evidence type="ECO:0000313" key="5">
    <source>
        <dbReference type="Proteomes" id="UP000182373"/>
    </source>
</evidence>
<dbReference type="SUPFAM" id="SSF49493">
    <property type="entry name" value="HSP40/DnaJ peptide-binding domain"/>
    <property type="match status" value="2"/>
</dbReference>
<dbReference type="PROSITE" id="PS00636">
    <property type="entry name" value="DNAJ_1"/>
    <property type="match status" value="1"/>
</dbReference>
<dbReference type="Gene3D" id="1.10.287.110">
    <property type="entry name" value="DnaJ domain"/>
    <property type="match status" value="1"/>
</dbReference>
<dbReference type="Gene3D" id="2.60.260.20">
    <property type="entry name" value="Urease metallochaperone UreE, N-terminal domain"/>
    <property type="match status" value="2"/>
</dbReference>
<feature type="region of interest" description="Disordered" evidence="2">
    <location>
        <begin position="224"/>
        <end position="249"/>
    </location>
</feature>
<dbReference type="Proteomes" id="UP000182373">
    <property type="component" value="Chromosome"/>
</dbReference>
<dbReference type="CDD" id="cd06257">
    <property type="entry name" value="DnaJ"/>
    <property type="match status" value="1"/>
</dbReference>